<keyword evidence="3" id="KW-1185">Reference proteome</keyword>
<sequence length="239" mass="26031">MFLENVVFDATDPQALGRFWEAALGTERLTDELAGFETRLAVAEGPVLDLCFQRVPEPPAGPQRLHLDLRGAEEQEAVVERLLASGAGRADIGQGQVPWVVLADPDGNAFCVMEQRAAYDGTGPIAALPLDVADPDRERDFWSWLSGWVPIEGSGLPSLQHASRRGPLLELCPETEPKGPAKNRIHLDLRLEPGDDADAVARGIADRGGRELDLGWGDLPWRHFADPSGNEFCVLPSRD</sequence>
<accession>A0A7W4VWU7</accession>
<gene>
    <name evidence="2" type="ORF">FHU40_002943</name>
</gene>
<dbReference type="RefSeq" id="WP_183593011.1">
    <property type="nucleotide sequence ID" value="NZ_JACHWR010000002.1"/>
</dbReference>
<keyword evidence="2" id="KW-0456">Lyase</keyword>
<reference evidence="2 3" key="1">
    <citation type="submission" date="2020-08" db="EMBL/GenBank/DDBJ databases">
        <title>Sequencing the genomes of 1000 actinobacteria strains.</title>
        <authorList>
            <person name="Klenk H.-P."/>
        </authorList>
    </citation>
    <scope>NUCLEOTIDE SEQUENCE [LARGE SCALE GENOMIC DNA]</scope>
    <source>
        <strain evidence="2 3">DSM 105498</strain>
    </source>
</reference>
<dbReference type="InterPro" id="IPR029068">
    <property type="entry name" value="Glyas_Bleomycin-R_OHBP_Dase"/>
</dbReference>
<dbReference type="PANTHER" id="PTHR35908:SF1">
    <property type="entry name" value="CONSERVED PROTEIN"/>
    <property type="match status" value="1"/>
</dbReference>
<dbReference type="CDD" id="cd06587">
    <property type="entry name" value="VOC"/>
    <property type="match status" value="1"/>
</dbReference>
<dbReference type="InterPro" id="IPR041581">
    <property type="entry name" value="Glyoxalase_6"/>
</dbReference>
<protein>
    <submittedName>
        <fullName evidence="2">Putative enzyme related to lactoylglutathione lyase</fullName>
    </submittedName>
</protein>
<evidence type="ECO:0000313" key="2">
    <source>
        <dbReference type="EMBL" id="MBB3043125.1"/>
    </source>
</evidence>
<name>A0A7W4VWU7_9ACTN</name>
<organism evidence="2 3">
    <name type="scientific">Nocardioides soli</name>
    <dbReference type="NCBI Taxonomy" id="1036020"/>
    <lineage>
        <taxon>Bacteria</taxon>
        <taxon>Bacillati</taxon>
        <taxon>Actinomycetota</taxon>
        <taxon>Actinomycetes</taxon>
        <taxon>Propionibacteriales</taxon>
        <taxon>Nocardioidaceae</taxon>
        <taxon>Nocardioides</taxon>
    </lineage>
</organism>
<dbReference type="InterPro" id="IPR037523">
    <property type="entry name" value="VOC_core"/>
</dbReference>
<dbReference type="EMBL" id="JACHWR010000002">
    <property type="protein sequence ID" value="MBB3043125.1"/>
    <property type="molecule type" value="Genomic_DNA"/>
</dbReference>
<feature type="domain" description="VOC" evidence="1">
    <location>
        <begin position="2"/>
        <end position="115"/>
    </location>
</feature>
<proteinExistence type="predicted"/>
<dbReference type="PANTHER" id="PTHR35908">
    <property type="entry name" value="HYPOTHETICAL FUSION PROTEIN"/>
    <property type="match status" value="1"/>
</dbReference>
<evidence type="ECO:0000259" key="1">
    <source>
        <dbReference type="PROSITE" id="PS51819"/>
    </source>
</evidence>
<dbReference type="Proteomes" id="UP000589626">
    <property type="component" value="Unassembled WGS sequence"/>
</dbReference>
<dbReference type="AlphaFoldDB" id="A0A7W4VWU7"/>
<comment type="caution">
    <text evidence="2">The sequence shown here is derived from an EMBL/GenBank/DDBJ whole genome shotgun (WGS) entry which is preliminary data.</text>
</comment>
<dbReference type="SUPFAM" id="SSF54593">
    <property type="entry name" value="Glyoxalase/Bleomycin resistance protein/Dihydroxybiphenyl dioxygenase"/>
    <property type="match status" value="2"/>
</dbReference>
<evidence type="ECO:0000313" key="3">
    <source>
        <dbReference type="Proteomes" id="UP000589626"/>
    </source>
</evidence>
<dbReference type="Gene3D" id="3.10.180.10">
    <property type="entry name" value="2,3-Dihydroxybiphenyl 1,2-Dioxygenase, domain 1"/>
    <property type="match status" value="2"/>
</dbReference>
<dbReference type="PROSITE" id="PS51819">
    <property type="entry name" value="VOC"/>
    <property type="match status" value="1"/>
</dbReference>
<dbReference type="GO" id="GO:0016829">
    <property type="term" value="F:lyase activity"/>
    <property type="evidence" value="ECO:0007669"/>
    <property type="project" value="UniProtKB-KW"/>
</dbReference>
<dbReference type="Pfam" id="PF18029">
    <property type="entry name" value="Glyoxalase_6"/>
    <property type="match status" value="2"/>
</dbReference>